<evidence type="ECO:0000256" key="8">
    <source>
        <dbReference type="HAMAP-Rule" id="MF_02078"/>
    </source>
</evidence>
<sequence length="589" mass="64410">MSSFSVSSPVLTRILRTCCPLAVTTSGLSFTLQSNSHYLKINPCSGFLAVYTRPMAVQDRFDSDARFTRRVGLFSAGTLISRILGLVRESVFAYLFGVGSATDAFNVAFRIPNFFRDLFAESALSAAFVPAFVESLDHKEKKQTWLFAANMLNTLALVVGFLVIVGIVFAPQITRIVALGFAHDPAKIQLTTTLTRIMFPFLLFVVFAAWAMGILNASGTFFTPAVAPAAFNAISILVPLLAYGFFKARGLNPILGMAGGVTLGSIAQFVVQIPRLRRYGFRYRPVLNFKNPQLRRVFLRWVPMVLGFATWQVNFLINTFLLTFLPQGSVTWVNYAYRIQHLPAGLFGAAIGSVALAAYSHQAAGQPASAIQERFKHAMGLVVTLTLPAAVLLFVLALPVVRLIYQHGRFTPQDTVLTSQALMLYCLGIWAAAATRNCAAGFYSLGNTKTPALVAIGVVSFNIIMNLILMRYIGFRSFPFAASVAQFLNFGVLFVLLRRKTGGLHGKYLGRLTLAVLAAAIGAGLVAYVTSRFYESLITPTRIWTQAGQVLFAGGLGLGAYYLLGRAFRIKEVHMAFIHLLGRLTRPKS</sequence>
<dbReference type="AlphaFoldDB" id="A0A235BTA7"/>
<dbReference type="UniPathway" id="UPA00219"/>
<dbReference type="Proteomes" id="UP000215559">
    <property type="component" value="Unassembled WGS sequence"/>
</dbReference>
<comment type="pathway">
    <text evidence="8">Cell wall biogenesis; peptidoglycan biosynthesis.</text>
</comment>
<dbReference type="PANTHER" id="PTHR47019">
    <property type="entry name" value="LIPID II FLIPPASE MURJ"/>
    <property type="match status" value="1"/>
</dbReference>
<dbReference type="GO" id="GO:0005886">
    <property type="term" value="C:plasma membrane"/>
    <property type="evidence" value="ECO:0007669"/>
    <property type="project" value="UniProtKB-SubCell"/>
</dbReference>
<gene>
    <name evidence="9" type="primary">mviN</name>
    <name evidence="8" type="synonym">murJ</name>
    <name evidence="9" type="ORF">CH330_05640</name>
</gene>
<feature type="transmembrane region" description="Helical" evidence="8">
    <location>
        <begin position="145"/>
        <end position="170"/>
    </location>
</feature>
<comment type="subcellular location">
    <subcellularLocation>
        <location evidence="1 8">Cell membrane</location>
        <topology evidence="1 8">Multi-pass membrane protein</topology>
    </subcellularLocation>
</comment>
<keyword evidence="5 8" id="KW-0573">Peptidoglycan synthesis</keyword>
<keyword evidence="7 8" id="KW-0472">Membrane</keyword>
<accession>A0A235BTA7</accession>
<dbReference type="Pfam" id="PF03023">
    <property type="entry name" value="MurJ"/>
    <property type="match status" value="1"/>
</dbReference>
<dbReference type="GO" id="GO:0034204">
    <property type="term" value="P:lipid translocation"/>
    <property type="evidence" value="ECO:0007669"/>
    <property type="project" value="TreeGrafter"/>
</dbReference>
<keyword evidence="4 8" id="KW-0133">Cell shape</keyword>
<dbReference type="PANTHER" id="PTHR47019:SF1">
    <property type="entry name" value="LIPID II FLIPPASE MURJ"/>
    <property type="match status" value="1"/>
</dbReference>
<dbReference type="GO" id="GO:0071555">
    <property type="term" value="P:cell wall organization"/>
    <property type="evidence" value="ECO:0007669"/>
    <property type="project" value="UniProtKB-KW"/>
</dbReference>
<keyword evidence="8" id="KW-0813">Transport</keyword>
<evidence type="ECO:0000256" key="6">
    <source>
        <dbReference type="ARBA" id="ARBA00022989"/>
    </source>
</evidence>
<feature type="transmembrane region" description="Helical" evidence="8">
    <location>
        <begin position="543"/>
        <end position="564"/>
    </location>
</feature>
<dbReference type="CDD" id="cd13123">
    <property type="entry name" value="MATE_MurJ_like"/>
    <property type="match status" value="1"/>
</dbReference>
<evidence type="ECO:0000313" key="10">
    <source>
        <dbReference type="Proteomes" id="UP000215559"/>
    </source>
</evidence>
<feature type="transmembrane region" description="Helical" evidence="8">
    <location>
        <begin position="297"/>
        <end position="321"/>
    </location>
</feature>
<evidence type="ECO:0000256" key="2">
    <source>
        <dbReference type="ARBA" id="ARBA00022475"/>
    </source>
</evidence>
<evidence type="ECO:0000313" key="9">
    <source>
        <dbReference type="EMBL" id="OYD15451.1"/>
    </source>
</evidence>
<name>A0A235BTA7_UNCW3</name>
<keyword evidence="6 8" id="KW-1133">Transmembrane helix</keyword>
<dbReference type="HAMAP" id="MF_02078">
    <property type="entry name" value="MurJ_MviN"/>
    <property type="match status" value="1"/>
</dbReference>
<dbReference type="GO" id="GO:0008360">
    <property type="term" value="P:regulation of cell shape"/>
    <property type="evidence" value="ECO:0007669"/>
    <property type="project" value="UniProtKB-KW"/>
</dbReference>
<feature type="transmembrane region" description="Helical" evidence="8">
    <location>
        <begin position="452"/>
        <end position="472"/>
    </location>
</feature>
<keyword evidence="2 8" id="KW-1003">Cell membrane</keyword>
<comment type="function">
    <text evidence="8">Involved in peptidoglycan biosynthesis. Transports lipid-linked peptidoglycan precursors from the inner to the outer leaflet of the cytoplasmic membrane.</text>
</comment>
<feature type="transmembrane region" description="Helical" evidence="8">
    <location>
        <begin position="229"/>
        <end position="248"/>
    </location>
</feature>
<feature type="transmembrane region" description="Helical" evidence="8">
    <location>
        <begin position="421"/>
        <end position="445"/>
    </location>
</feature>
<keyword evidence="8" id="KW-0961">Cell wall biogenesis/degradation</keyword>
<evidence type="ECO:0000256" key="5">
    <source>
        <dbReference type="ARBA" id="ARBA00022984"/>
    </source>
</evidence>
<evidence type="ECO:0000256" key="1">
    <source>
        <dbReference type="ARBA" id="ARBA00004651"/>
    </source>
</evidence>
<protein>
    <recommendedName>
        <fullName evidence="8">Probable lipid II flippase MurJ</fullName>
    </recommendedName>
</protein>
<dbReference type="NCBIfam" id="TIGR01695">
    <property type="entry name" value="murJ_mviN"/>
    <property type="match status" value="1"/>
</dbReference>
<comment type="similarity">
    <text evidence="8">Belongs to the MurJ/MviN family.</text>
</comment>
<dbReference type="EMBL" id="NOZP01000101">
    <property type="protein sequence ID" value="OYD15451.1"/>
    <property type="molecule type" value="Genomic_DNA"/>
</dbReference>
<feature type="transmembrane region" description="Helical" evidence="8">
    <location>
        <begin position="254"/>
        <end position="276"/>
    </location>
</feature>
<reference evidence="9 10" key="1">
    <citation type="submission" date="2017-07" db="EMBL/GenBank/DDBJ databases">
        <title>Recovery of genomes from metagenomes via a dereplication, aggregation, and scoring strategy.</title>
        <authorList>
            <person name="Sieber C.M."/>
            <person name="Probst A.J."/>
            <person name="Sharrar A."/>
            <person name="Thomas B.C."/>
            <person name="Hess M."/>
            <person name="Tringe S.G."/>
            <person name="Banfield J.F."/>
        </authorList>
    </citation>
    <scope>NUCLEOTIDE SEQUENCE [LARGE SCALE GENOMIC DNA]</scope>
    <source>
        <strain evidence="9">JGI_Cruoil_03_51_56</strain>
    </source>
</reference>
<feature type="transmembrane region" description="Helical" evidence="8">
    <location>
        <begin position="380"/>
        <end position="401"/>
    </location>
</feature>
<proteinExistence type="inferred from homology"/>
<dbReference type="GO" id="GO:0015648">
    <property type="term" value="F:lipid-linked peptidoglycan transporter activity"/>
    <property type="evidence" value="ECO:0007669"/>
    <property type="project" value="UniProtKB-UniRule"/>
</dbReference>
<dbReference type="GO" id="GO:0009252">
    <property type="term" value="P:peptidoglycan biosynthetic process"/>
    <property type="evidence" value="ECO:0007669"/>
    <property type="project" value="UniProtKB-UniRule"/>
</dbReference>
<comment type="caution">
    <text evidence="9">The sequence shown here is derived from an EMBL/GenBank/DDBJ whole genome shotgun (WGS) entry which is preliminary data.</text>
</comment>
<feature type="transmembrane region" description="Helical" evidence="8">
    <location>
        <begin position="509"/>
        <end position="531"/>
    </location>
</feature>
<dbReference type="PRINTS" id="PR01806">
    <property type="entry name" value="VIRFACTRMVIN"/>
</dbReference>
<evidence type="ECO:0000256" key="7">
    <source>
        <dbReference type="ARBA" id="ARBA00023136"/>
    </source>
</evidence>
<evidence type="ECO:0000256" key="3">
    <source>
        <dbReference type="ARBA" id="ARBA00022692"/>
    </source>
</evidence>
<dbReference type="InterPro" id="IPR004268">
    <property type="entry name" value="MurJ"/>
</dbReference>
<organism evidence="9 10">
    <name type="scientific">candidate division WOR-3 bacterium JGI_Cruoil_03_51_56</name>
    <dbReference type="NCBI Taxonomy" id="1973747"/>
    <lineage>
        <taxon>Bacteria</taxon>
        <taxon>Bacteria division WOR-3</taxon>
    </lineage>
</organism>
<keyword evidence="3 8" id="KW-0812">Transmembrane</keyword>
<feature type="transmembrane region" description="Helical" evidence="8">
    <location>
        <begin position="341"/>
        <end position="359"/>
    </location>
</feature>
<feature type="transmembrane region" description="Helical" evidence="8">
    <location>
        <begin position="197"/>
        <end position="217"/>
    </location>
</feature>
<dbReference type="InterPro" id="IPR051050">
    <property type="entry name" value="Lipid_II_flippase_MurJ/MviN"/>
</dbReference>
<feature type="transmembrane region" description="Helical" evidence="8">
    <location>
        <begin position="478"/>
        <end position="497"/>
    </location>
</feature>
<evidence type="ECO:0000256" key="4">
    <source>
        <dbReference type="ARBA" id="ARBA00022960"/>
    </source>
</evidence>